<dbReference type="PANTHER" id="PTHR39960:SF1">
    <property type="entry name" value="LD34147P"/>
    <property type="match status" value="1"/>
</dbReference>
<dbReference type="VEuPathDB" id="VectorBase:AAEL001851"/>
<dbReference type="OrthoDB" id="8190635at2759"/>
<dbReference type="Gene3D" id="1.10.287.1490">
    <property type="match status" value="1"/>
</dbReference>
<dbReference type="EnsemblMetazoa" id="AAEL001851-RA">
    <property type="protein sequence ID" value="AAEL001851-PA"/>
    <property type="gene ID" value="AAEL001851"/>
</dbReference>
<gene>
    <name evidence="4" type="primary">5572647</name>
</gene>
<dbReference type="PANTHER" id="PTHR39960">
    <property type="entry name" value="LD34147P"/>
    <property type="match status" value="1"/>
</dbReference>
<dbReference type="InParanoid" id="A0A1S4EZZ0"/>
<feature type="chain" id="PRO_5036025594" description="Paramyosin" evidence="3">
    <location>
        <begin position="23"/>
        <end position="543"/>
    </location>
</feature>
<feature type="signal peptide" evidence="3">
    <location>
        <begin position="1"/>
        <end position="22"/>
    </location>
</feature>
<sequence>MGFLRNTFVLITICVMSAQVFAQQKVDVTNQEIRDAILSLVHSYNLLDNKLERHEQRERSLGEQVKKGLITLQKNQRIFDPLKGTITRLEERVSSIETALLSQDEKNTMQQMKLSETLEGVLRWLSDNAHALETRAHVESRPDEETEGIGGKIEELTESIRELRREMAELKSDRDSIEQSNRNLLEQAEKLANSKLGSTDDILGKIEERLSSYYNNPVVISHSNDAFEEKVIKKLEAIDANVKESHSSLSAPVSAPAASIDKEFVHGLINETLEAIEDMRLEVLTASDKSFSKTATRIKENNEVLQSSVNEILKTLSEEIVDTEAFFSGTKKDIGTLKDEIAALSRLEKLLLQTGENTLDAKRGIEYGIHQILREVTEVVKTNSKELNSTVTKRFDEIGATILDNHNGALSNLSSKIETEISQVWRQIGIMYQEISSSKQALDRLQQQTEAYVNGTLETMDSMEGKVSQITGRMSEVDSNLNYLLGRLSLVTQEFNFIKKGLSKALDEIKSSFVEIQDRVKGPGPHKISSEEVDDFNQAPPAK</sequence>
<keyword evidence="1" id="KW-0175">Coiled coil</keyword>
<dbReference type="EnsemblMetazoa" id="AAEL001851-RC">
    <property type="protein sequence ID" value="AAEL001851-PC"/>
    <property type="gene ID" value="AAEL001851"/>
</dbReference>
<keyword evidence="3" id="KW-0732">Signal</keyword>
<evidence type="ECO:0008006" key="6">
    <source>
        <dbReference type="Google" id="ProtNLM"/>
    </source>
</evidence>
<evidence type="ECO:0000256" key="1">
    <source>
        <dbReference type="SAM" id="Coils"/>
    </source>
</evidence>
<evidence type="ECO:0000313" key="5">
    <source>
        <dbReference type="Proteomes" id="UP000008820"/>
    </source>
</evidence>
<dbReference type="EnsemblMetazoa" id="AAEL001851-RB">
    <property type="protein sequence ID" value="AAEL001851-PB"/>
    <property type="gene ID" value="AAEL001851"/>
</dbReference>
<dbReference type="GO" id="GO:0005886">
    <property type="term" value="C:plasma membrane"/>
    <property type="evidence" value="ECO:0007669"/>
    <property type="project" value="TreeGrafter"/>
</dbReference>
<reference evidence="4 5" key="1">
    <citation type="submission" date="2017-06" db="EMBL/GenBank/DDBJ databases">
        <title>Aedes aegypti genome working group (AGWG) sequencing and assembly.</title>
        <authorList>
            <consortium name="Aedes aegypti Genome Working Group (AGWG)"/>
            <person name="Matthews B.J."/>
        </authorList>
    </citation>
    <scope>NUCLEOTIDE SEQUENCE [LARGE SCALE GENOMIC DNA]</scope>
    <source>
        <strain evidence="4 5">LVP_AGWG</strain>
    </source>
</reference>
<reference evidence="4" key="2">
    <citation type="submission" date="2020-08" db="UniProtKB">
        <authorList>
            <consortium name="EnsemblMetazoa"/>
        </authorList>
    </citation>
    <scope>IDENTIFICATION</scope>
    <source>
        <strain evidence="4">LVP_AGWG</strain>
    </source>
</reference>
<feature type="region of interest" description="Disordered" evidence="2">
    <location>
        <begin position="519"/>
        <end position="543"/>
    </location>
</feature>
<feature type="coiled-coil region" evidence="1">
    <location>
        <begin position="153"/>
        <end position="194"/>
    </location>
</feature>
<protein>
    <recommendedName>
        <fullName evidence="6">Paramyosin</fullName>
    </recommendedName>
</protein>
<name>A0A1S4EZZ0_AEDAE</name>
<keyword evidence="5" id="KW-1185">Reference proteome</keyword>
<dbReference type="AlphaFoldDB" id="A0A1S4EZZ0"/>
<dbReference type="FunCoup" id="A0A1S4EZZ0">
    <property type="interactions" value="128"/>
</dbReference>
<evidence type="ECO:0000313" key="4">
    <source>
        <dbReference type="EnsemblMetazoa" id="AAEL001851-PC"/>
    </source>
</evidence>
<accession>A0A1S4EZZ0</accession>
<evidence type="ECO:0000256" key="2">
    <source>
        <dbReference type="SAM" id="MobiDB-lite"/>
    </source>
</evidence>
<proteinExistence type="predicted"/>
<evidence type="ECO:0000256" key="3">
    <source>
        <dbReference type="SAM" id="SignalP"/>
    </source>
</evidence>
<dbReference type="Proteomes" id="UP000008820">
    <property type="component" value="Chromosome 2"/>
</dbReference>
<organism evidence="4 5">
    <name type="scientific">Aedes aegypti</name>
    <name type="common">Yellowfever mosquito</name>
    <name type="synonym">Culex aegypti</name>
    <dbReference type="NCBI Taxonomy" id="7159"/>
    <lineage>
        <taxon>Eukaryota</taxon>
        <taxon>Metazoa</taxon>
        <taxon>Ecdysozoa</taxon>
        <taxon>Arthropoda</taxon>
        <taxon>Hexapoda</taxon>
        <taxon>Insecta</taxon>
        <taxon>Pterygota</taxon>
        <taxon>Neoptera</taxon>
        <taxon>Endopterygota</taxon>
        <taxon>Diptera</taxon>
        <taxon>Nematocera</taxon>
        <taxon>Culicoidea</taxon>
        <taxon>Culicidae</taxon>
        <taxon>Culicinae</taxon>
        <taxon>Aedini</taxon>
        <taxon>Aedes</taxon>
        <taxon>Stegomyia</taxon>
    </lineage>
</organism>